<dbReference type="AlphaFoldDB" id="A0A0G4NV74"/>
<dbReference type="Proteomes" id="UP000053732">
    <property type="component" value="Unassembled WGS sequence"/>
</dbReference>
<evidence type="ECO:0000313" key="1">
    <source>
        <dbReference type="EMBL" id="CRL17996.1"/>
    </source>
</evidence>
<sequence length="118" mass="13541">MVVFAVIYLGFEPFPTWLEGGVISGFVRSLGPLPEKWKGLYIHSGGFDSWYDQSRTPNPNHDLASIIAYFRLDADPIERQHVASMMYKVFQYCPDKRLTATQLLQDPSFRAIMEKYGC</sequence>
<dbReference type="Gene3D" id="1.10.510.10">
    <property type="entry name" value="Transferase(Phosphotransferase) domain 1"/>
    <property type="match status" value="1"/>
</dbReference>
<dbReference type="EMBL" id="HG793134">
    <property type="protein sequence ID" value="CRL17996.1"/>
    <property type="molecule type" value="Genomic_DNA"/>
</dbReference>
<organism evidence="1 2">
    <name type="scientific">Penicillium camemberti (strain FM 013)</name>
    <dbReference type="NCBI Taxonomy" id="1429867"/>
    <lineage>
        <taxon>Eukaryota</taxon>
        <taxon>Fungi</taxon>
        <taxon>Dikarya</taxon>
        <taxon>Ascomycota</taxon>
        <taxon>Pezizomycotina</taxon>
        <taxon>Eurotiomycetes</taxon>
        <taxon>Eurotiomycetidae</taxon>
        <taxon>Eurotiales</taxon>
        <taxon>Aspergillaceae</taxon>
        <taxon>Penicillium</taxon>
    </lineage>
</organism>
<dbReference type="STRING" id="1429867.A0A0G4NV74"/>
<name>A0A0G4NV74_PENC3</name>
<gene>
    <name evidence="1" type="ORF">PCAMFM013_S001g000956</name>
</gene>
<proteinExistence type="predicted"/>
<reference evidence="1 2" key="1">
    <citation type="journal article" date="2014" name="Nat. Commun.">
        <title>Multiple recent horizontal transfers of a large genomic region in cheese making fungi.</title>
        <authorList>
            <person name="Cheeseman K."/>
            <person name="Ropars J."/>
            <person name="Renault P."/>
            <person name="Dupont J."/>
            <person name="Gouzy J."/>
            <person name="Branca A."/>
            <person name="Abraham A.L."/>
            <person name="Ceppi M."/>
            <person name="Conseiller E."/>
            <person name="Debuchy R."/>
            <person name="Malagnac F."/>
            <person name="Goarin A."/>
            <person name="Silar P."/>
            <person name="Lacoste S."/>
            <person name="Sallet E."/>
            <person name="Bensimon A."/>
            <person name="Giraud T."/>
            <person name="Brygoo Y."/>
        </authorList>
    </citation>
    <scope>NUCLEOTIDE SEQUENCE [LARGE SCALE GENOMIC DNA]</scope>
    <source>
        <strain evidence="2">FM 013</strain>
    </source>
</reference>
<dbReference type="InterPro" id="IPR011009">
    <property type="entry name" value="Kinase-like_dom_sf"/>
</dbReference>
<protein>
    <submittedName>
        <fullName evidence="1">Str. FM013</fullName>
    </submittedName>
</protein>
<evidence type="ECO:0000313" key="2">
    <source>
        <dbReference type="Proteomes" id="UP000053732"/>
    </source>
</evidence>
<keyword evidence="2" id="KW-1185">Reference proteome</keyword>
<accession>A0A0G4NV74</accession>
<dbReference type="SUPFAM" id="SSF56112">
    <property type="entry name" value="Protein kinase-like (PK-like)"/>
    <property type="match status" value="1"/>
</dbReference>